<protein>
    <submittedName>
        <fullName evidence="3">Dysbindin</fullName>
    </submittedName>
</protein>
<feature type="compositionally biased region" description="Acidic residues" evidence="2">
    <location>
        <begin position="201"/>
        <end position="215"/>
    </location>
</feature>
<evidence type="ECO:0000313" key="3">
    <source>
        <dbReference type="EMBL" id="KAK0143129.1"/>
    </source>
</evidence>
<comment type="caution">
    <text evidence="3">The sequence shown here is derived from an EMBL/GenBank/DDBJ whole genome shotgun (WGS) entry which is preliminary data.</text>
</comment>
<keyword evidence="4" id="KW-1185">Reference proteome</keyword>
<feature type="region of interest" description="Disordered" evidence="2">
    <location>
        <begin position="201"/>
        <end position="298"/>
    </location>
</feature>
<feature type="compositionally biased region" description="Low complexity" evidence="2">
    <location>
        <begin position="239"/>
        <end position="265"/>
    </location>
</feature>
<comment type="similarity">
    <text evidence="1">Belongs to the dysbindin family.</text>
</comment>
<sequence>MGSISSMEVNVDVLEQMDLMDISDQEALDVFLNSGTGADDGALASPLPAKTKAYLPQSDLERVIHAFITSQLDYCNALYTGIDQSQLRHLQLVQNSAARLLTCTKKREHITPVLASLHWLPIRYRIDFKLLLTVYKSLHGLAPTYLSDLLHHHSPSRALRSADQLRLEEPRSRLKTRGDRAFAVAAPRLWNCLPLHIRGEDEDENEEEEENDDAEVMFRERLPSKRQNNNNNNKDHWGSAKSRASSTSSGSSSSGTSADSDGGDTPVVQSDDEEVHADTLLLTAVPQARDDENEEEADAEIQIGDVIEMEMK</sequence>
<organism evidence="3 4">
    <name type="scientific">Merluccius polli</name>
    <name type="common">Benguela hake</name>
    <name type="synonym">Merluccius cadenati</name>
    <dbReference type="NCBI Taxonomy" id="89951"/>
    <lineage>
        <taxon>Eukaryota</taxon>
        <taxon>Metazoa</taxon>
        <taxon>Chordata</taxon>
        <taxon>Craniata</taxon>
        <taxon>Vertebrata</taxon>
        <taxon>Euteleostomi</taxon>
        <taxon>Actinopterygii</taxon>
        <taxon>Neopterygii</taxon>
        <taxon>Teleostei</taxon>
        <taxon>Neoteleostei</taxon>
        <taxon>Acanthomorphata</taxon>
        <taxon>Zeiogadaria</taxon>
        <taxon>Gadariae</taxon>
        <taxon>Gadiformes</taxon>
        <taxon>Gadoidei</taxon>
        <taxon>Merlucciidae</taxon>
        <taxon>Merluccius</taxon>
    </lineage>
</organism>
<evidence type="ECO:0000256" key="2">
    <source>
        <dbReference type="SAM" id="MobiDB-lite"/>
    </source>
</evidence>
<dbReference type="PANTHER" id="PTHR16294">
    <property type="entry name" value="DYSTROBREVIN BINDING PROTEIN 1 DYSBINDIN"/>
    <property type="match status" value="1"/>
</dbReference>
<name>A0AA47MMP6_MERPO</name>
<dbReference type="PANTHER" id="PTHR16294:SF7">
    <property type="entry name" value="DYSBINDIN DOMAIN-CONTAINING PROTEIN 2"/>
    <property type="match status" value="1"/>
</dbReference>
<gene>
    <name evidence="3" type="primary">Dtnbp1</name>
    <name evidence="3" type="ORF">N1851_018746</name>
</gene>
<evidence type="ECO:0000256" key="1">
    <source>
        <dbReference type="ARBA" id="ARBA00008686"/>
    </source>
</evidence>
<dbReference type="AlphaFoldDB" id="A0AA47MMP6"/>
<accession>A0AA47MMP6</accession>
<dbReference type="GO" id="GO:0005737">
    <property type="term" value="C:cytoplasm"/>
    <property type="evidence" value="ECO:0007669"/>
    <property type="project" value="InterPro"/>
</dbReference>
<evidence type="ECO:0000313" key="4">
    <source>
        <dbReference type="Proteomes" id="UP001174136"/>
    </source>
</evidence>
<proteinExistence type="inferred from homology"/>
<reference evidence="3" key="1">
    <citation type="journal article" date="2023" name="Front. Mar. Sci.">
        <title>A new Merluccius polli reference genome to investigate the effects of global change in West African waters.</title>
        <authorList>
            <person name="Mateo J.L."/>
            <person name="Blanco-Fernandez C."/>
            <person name="Garcia-Vazquez E."/>
            <person name="Machado-Schiaffino G."/>
        </authorList>
    </citation>
    <scope>NUCLEOTIDE SEQUENCE</scope>
    <source>
        <strain evidence="3">C29</strain>
        <tissue evidence="3">Fin</tissue>
    </source>
</reference>
<dbReference type="EMBL" id="JAOPHQ010003433">
    <property type="protein sequence ID" value="KAK0143129.1"/>
    <property type="molecule type" value="Genomic_DNA"/>
</dbReference>
<dbReference type="Proteomes" id="UP001174136">
    <property type="component" value="Unassembled WGS sequence"/>
</dbReference>
<dbReference type="InterPro" id="IPR007531">
    <property type="entry name" value="Dysbindin"/>
</dbReference>
<dbReference type="Pfam" id="PF04440">
    <property type="entry name" value="Dysbindin"/>
    <property type="match status" value="1"/>
</dbReference>